<dbReference type="RefSeq" id="WP_377348785.1">
    <property type="nucleotide sequence ID" value="NZ_JBHLTP010000011.1"/>
</dbReference>
<evidence type="ECO:0000259" key="1">
    <source>
        <dbReference type="Pfam" id="PF13529"/>
    </source>
</evidence>
<evidence type="ECO:0000313" key="2">
    <source>
        <dbReference type="EMBL" id="MFC0524628.1"/>
    </source>
</evidence>
<dbReference type="Proteomes" id="UP001589836">
    <property type="component" value="Unassembled WGS sequence"/>
</dbReference>
<accession>A0ABV6LQW5</accession>
<dbReference type="PANTHER" id="PTHR37806:SF1">
    <property type="entry name" value="PEPTIDASE C39-LIKE DOMAIN-CONTAINING PROTEIN"/>
    <property type="match status" value="1"/>
</dbReference>
<dbReference type="PANTHER" id="PTHR37806">
    <property type="entry name" value="LMO0724 PROTEIN"/>
    <property type="match status" value="1"/>
</dbReference>
<dbReference type="EMBL" id="JBHLTP010000011">
    <property type="protein sequence ID" value="MFC0524628.1"/>
    <property type="molecule type" value="Genomic_DNA"/>
</dbReference>
<comment type="caution">
    <text evidence="2">The sequence shown here is derived from an EMBL/GenBank/DDBJ whole genome shotgun (WGS) entry which is preliminary data.</text>
</comment>
<dbReference type="InterPro" id="IPR039564">
    <property type="entry name" value="Peptidase_C39-like"/>
</dbReference>
<sequence length="254" mass="28235">MKQLFFLLVISLWGIIIWSIWGAGATKGEERTDMLYANGHPMKYTPNRVSLSAYPSTVLIHAPHVEQLPELPRGCEVTSLSMLLQHAGQEVDKMELAEKVPKVPYVKEGVHGNPNDGFVGNMYDYKEAGLSVYAGPITKLAEQYMPGQVVNLSGMDLEGMKKTLLTGSPILVILASTYDTVPEDTWQTWTTSSGDIRVSRKIHSVLVTGYDEHFVYVNDPLYPLKHRPIERNGFVTAWQEFGNQAVALIGLDQG</sequence>
<name>A0ABV6LQW5_9BACI</name>
<gene>
    <name evidence="2" type="ORF">ACFFGV_13710</name>
</gene>
<feature type="domain" description="Peptidase C39-like" evidence="1">
    <location>
        <begin position="62"/>
        <end position="220"/>
    </location>
</feature>
<dbReference type="Pfam" id="PF13529">
    <property type="entry name" value="Peptidase_C39_2"/>
    <property type="match status" value="1"/>
</dbReference>
<reference evidence="2 3" key="1">
    <citation type="submission" date="2024-09" db="EMBL/GenBank/DDBJ databases">
        <authorList>
            <person name="Sun Q."/>
            <person name="Mori K."/>
        </authorList>
    </citation>
    <scope>NUCLEOTIDE SEQUENCE [LARGE SCALE GENOMIC DNA]</scope>
    <source>
        <strain evidence="2 3">NCAIM B.02529</strain>
    </source>
</reference>
<dbReference type="InterPro" id="IPR016997">
    <property type="entry name" value="UCP032442"/>
</dbReference>
<keyword evidence="3" id="KW-1185">Reference proteome</keyword>
<evidence type="ECO:0000313" key="3">
    <source>
        <dbReference type="Proteomes" id="UP001589836"/>
    </source>
</evidence>
<protein>
    <submittedName>
        <fullName evidence="2">C39 family peptidase</fullName>
    </submittedName>
</protein>
<proteinExistence type="predicted"/>
<dbReference type="Gene3D" id="3.90.70.10">
    <property type="entry name" value="Cysteine proteinases"/>
    <property type="match status" value="1"/>
</dbReference>
<organism evidence="2 3">
    <name type="scientific">Pontibacillus salicampi</name>
    <dbReference type="NCBI Taxonomy" id="1449801"/>
    <lineage>
        <taxon>Bacteria</taxon>
        <taxon>Bacillati</taxon>
        <taxon>Bacillota</taxon>
        <taxon>Bacilli</taxon>
        <taxon>Bacillales</taxon>
        <taxon>Bacillaceae</taxon>
        <taxon>Pontibacillus</taxon>
    </lineage>
</organism>
<dbReference type="PIRSF" id="PIRSF032442">
    <property type="entry name" value="UCP032442"/>
    <property type="match status" value="1"/>
</dbReference>